<reference evidence="4 5" key="1">
    <citation type="journal article" date="2016" name="Nat. Commun.">
        <title>Thousands of microbial genomes shed light on interconnected biogeochemical processes in an aquifer system.</title>
        <authorList>
            <person name="Anantharaman K."/>
            <person name="Brown C.T."/>
            <person name="Hug L.A."/>
            <person name="Sharon I."/>
            <person name="Castelle C.J."/>
            <person name="Probst A.J."/>
            <person name="Thomas B.C."/>
            <person name="Singh A."/>
            <person name="Wilkins M.J."/>
            <person name="Karaoz U."/>
            <person name="Brodie E.L."/>
            <person name="Williams K.H."/>
            <person name="Hubbard S.S."/>
            <person name="Banfield J.F."/>
        </authorList>
    </citation>
    <scope>NUCLEOTIDE SEQUENCE [LARGE SCALE GENOMIC DNA]</scope>
</reference>
<dbReference type="Pfam" id="PF08308">
    <property type="entry name" value="PEGA"/>
    <property type="match status" value="2"/>
</dbReference>
<evidence type="ECO:0000313" key="4">
    <source>
        <dbReference type="EMBL" id="OGK48209.1"/>
    </source>
</evidence>
<evidence type="ECO:0000256" key="2">
    <source>
        <dbReference type="SAM" id="Phobius"/>
    </source>
</evidence>
<feature type="domain" description="SH3b" evidence="3">
    <location>
        <begin position="239"/>
        <end position="307"/>
    </location>
</feature>
<dbReference type="Gene3D" id="2.30.30.40">
    <property type="entry name" value="SH3 Domains"/>
    <property type="match status" value="1"/>
</dbReference>
<keyword evidence="2" id="KW-0472">Membrane</keyword>
<dbReference type="Pfam" id="PF08239">
    <property type="entry name" value="SH3_3"/>
    <property type="match status" value="1"/>
</dbReference>
<organism evidence="4 5">
    <name type="scientific">Candidatus Roizmanbacteria bacterium RIFCSPLOWO2_01_FULL_38_12</name>
    <dbReference type="NCBI Taxonomy" id="1802061"/>
    <lineage>
        <taxon>Bacteria</taxon>
        <taxon>Candidatus Roizmaniibacteriota</taxon>
    </lineage>
</organism>
<keyword evidence="2" id="KW-0812">Transmembrane</keyword>
<evidence type="ECO:0000259" key="3">
    <source>
        <dbReference type="PROSITE" id="PS51781"/>
    </source>
</evidence>
<evidence type="ECO:0000313" key="5">
    <source>
        <dbReference type="Proteomes" id="UP000177141"/>
    </source>
</evidence>
<protein>
    <recommendedName>
        <fullName evidence="3">SH3b domain-containing protein</fullName>
    </recommendedName>
</protein>
<dbReference type="AlphaFoldDB" id="A0A1F7IXV4"/>
<evidence type="ECO:0000256" key="1">
    <source>
        <dbReference type="SAM" id="MobiDB-lite"/>
    </source>
</evidence>
<dbReference type="SMART" id="SM00287">
    <property type="entry name" value="SH3b"/>
    <property type="match status" value="1"/>
</dbReference>
<dbReference type="InterPro" id="IPR013229">
    <property type="entry name" value="PEGA"/>
</dbReference>
<name>A0A1F7IXV4_9BACT</name>
<feature type="compositionally biased region" description="Basic and acidic residues" evidence="1">
    <location>
        <begin position="210"/>
        <end position="219"/>
    </location>
</feature>
<sequence length="307" mass="33933">MKLLMKAKIILITVLIVAFLAFIFIKFFIQDRQNAAGRLKIESSPDAGVFIDDVAVGKTPFDNSGLKVGEHKIKLIPEGKDTKAVGWEGKVSIYKNTTSYISRELGTSQLTSAGEILTIVKMKDKPNGQTGSLTIETDPPGAIAYLDNDEKGVSPLELKDIPTGDHELSVYLPGFFRRIQKIKIETGFQTQAVFKLAVDQFHKTLPEELEKQKQKEATAESKLTVSPTDEESSDEASLNTSNQIEILDNDLGYLNVRSEPLVSGDIVTKVNPGETYEYTDTENGWYYITLDDGSVGWVSGDYVEIVE</sequence>
<dbReference type="Proteomes" id="UP000177141">
    <property type="component" value="Unassembled WGS sequence"/>
</dbReference>
<keyword evidence="2" id="KW-1133">Transmembrane helix</keyword>
<accession>A0A1F7IXV4</accession>
<dbReference type="PROSITE" id="PS51781">
    <property type="entry name" value="SH3B"/>
    <property type="match status" value="1"/>
</dbReference>
<dbReference type="EMBL" id="MGAL01000018">
    <property type="protein sequence ID" value="OGK48209.1"/>
    <property type="molecule type" value="Genomic_DNA"/>
</dbReference>
<dbReference type="InterPro" id="IPR003646">
    <property type="entry name" value="SH3-like_bac-type"/>
</dbReference>
<proteinExistence type="predicted"/>
<comment type="caution">
    <text evidence="4">The sequence shown here is derived from an EMBL/GenBank/DDBJ whole genome shotgun (WGS) entry which is preliminary data.</text>
</comment>
<dbReference type="PANTHER" id="PTHR36194">
    <property type="entry name" value="S-LAYER-LIKE PROTEIN"/>
    <property type="match status" value="1"/>
</dbReference>
<gene>
    <name evidence="4" type="ORF">A3A93_01920</name>
</gene>
<dbReference type="PANTHER" id="PTHR36194:SF1">
    <property type="entry name" value="S-LAYER-LIKE PROTEIN"/>
    <property type="match status" value="1"/>
</dbReference>
<feature type="transmembrane region" description="Helical" evidence="2">
    <location>
        <begin position="9"/>
        <end position="29"/>
    </location>
</feature>
<dbReference type="STRING" id="1802061.A3A93_01920"/>
<feature type="region of interest" description="Disordered" evidence="1">
    <location>
        <begin position="210"/>
        <end position="241"/>
    </location>
</feature>